<accession>A0A841C5L5</accession>
<keyword evidence="3" id="KW-1185">Reference proteome</keyword>
<dbReference type="InterPro" id="IPR036736">
    <property type="entry name" value="ACP-like_sf"/>
</dbReference>
<protein>
    <submittedName>
        <fullName evidence="2">Acyl carrier protein</fullName>
    </submittedName>
</protein>
<reference evidence="2 3" key="1">
    <citation type="submission" date="2020-08" db="EMBL/GenBank/DDBJ databases">
        <title>Sequencing the genomes of 1000 actinobacteria strains.</title>
        <authorList>
            <person name="Klenk H.-P."/>
        </authorList>
    </citation>
    <scope>NUCLEOTIDE SEQUENCE [LARGE SCALE GENOMIC DNA]</scope>
    <source>
        <strain evidence="2 3">DSM 45362</strain>
    </source>
</reference>
<organism evidence="2 3">
    <name type="scientific">Allocatelliglobosispora scoriae</name>
    <dbReference type="NCBI Taxonomy" id="643052"/>
    <lineage>
        <taxon>Bacteria</taxon>
        <taxon>Bacillati</taxon>
        <taxon>Actinomycetota</taxon>
        <taxon>Actinomycetes</taxon>
        <taxon>Micromonosporales</taxon>
        <taxon>Micromonosporaceae</taxon>
        <taxon>Allocatelliglobosispora</taxon>
    </lineage>
</organism>
<dbReference type="AlphaFoldDB" id="A0A841C5L5"/>
<dbReference type="RefSeq" id="WP_184845934.1">
    <property type="nucleotide sequence ID" value="NZ_JACHMN010000003.1"/>
</dbReference>
<dbReference type="EMBL" id="JACHMN010000003">
    <property type="protein sequence ID" value="MBB5874101.1"/>
    <property type="molecule type" value="Genomic_DNA"/>
</dbReference>
<dbReference type="Proteomes" id="UP000587527">
    <property type="component" value="Unassembled WGS sequence"/>
</dbReference>
<dbReference type="Pfam" id="PF00550">
    <property type="entry name" value="PP-binding"/>
    <property type="match status" value="1"/>
</dbReference>
<gene>
    <name evidence="2" type="ORF">F4553_007535</name>
</gene>
<evidence type="ECO:0000313" key="2">
    <source>
        <dbReference type="EMBL" id="MBB5874101.1"/>
    </source>
</evidence>
<dbReference type="Gene3D" id="1.10.1200.10">
    <property type="entry name" value="ACP-like"/>
    <property type="match status" value="1"/>
</dbReference>
<dbReference type="InterPro" id="IPR009081">
    <property type="entry name" value="PP-bd_ACP"/>
</dbReference>
<dbReference type="SUPFAM" id="SSF47336">
    <property type="entry name" value="ACP-like"/>
    <property type="match status" value="1"/>
</dbReference>
<comment type="caution">
    <text evidence="2">The sequence shown here is derived from an EMBL/GenBank/DDBJ whole genome shotgun (WGS) entry which is preliminary data.</text>
</comment>
<evidence type="ECO:0000259" key="1">
    <source>
        <dbReference type="PROSITE" id="PS50075"/>
    </source>
</evidence>
<proteinExistence type="predicted"/>
<name>A0A841C5L5_9ACTN</name>
<evidence type="ECO:0000313" key="3">
    <source>
        <dbReference type="Proteomes" id="UP000587527"/>
    </source>
</evidence>
<dbReference type="PROSITE" id="PS50075">
    <property type="entry name" value="CARRIER"/>
    <property type="match status" value="1"/>
</dbReference>
<sequence length="85" mass="9301">MERSEIVAVVESSIAEVRKEEVTGLTEETRLLEDLHLDSTSILELLMSLEDALNIEIDAQSLSMDDFATVGTLADYITTVLSVTA</sequence>
<feature type="domain" description="Carrier" evidence="1">
    <location>
        <begin position="1"/>
        <end position="81"/>
    </location>
</feature>